<keyword evidence="3" id="KW-1185">Reference proteome</keyword>
<evidence type="ECO:0000256" key="1">
    <source>
        <dbReference type="SAM" id="Phobius"/>
    </source>
</evidence>
<organism evidence="2 3">
    <name type="scientific">Burkholderia lata (strain ATCC 17760 / DSM 23089 / LMG 22485 / NCIMB 9086 / R18194 / 383)</name>
    <dbReference type="NCBI Taxonomy" id="482957"/>
    <lineage>
        <taxon>Bacteria</taxon>
        <taxon>Pseudomonadati</taxon>
        <taxon>Pseudomonadota</taxon>
        <taxon>Betaproteobacteria</taxon>
        <taxon>Burkholderiales</taxon>
        <taxon>Burkholderiaceae</taxon>
        <taxon>Burkholderia</taxon>
        <taxon>Burkholderia cepacia complex</taxon>
    </lineage>
</organism>
<dbReference type="EMBL" id="CP000150">
    <property type="protein sequence ID" value="ABB05736.1"/>
    <property type="molecule type" value="Genomic_DNA"/>
</dbReference>
<proteinExistence type="predicted"/>
<feature type="transmembrane region" description="Helical" evidence="1">
    <location>
        <begin position="47"/>
        <end position="66"/>
    </location>
</feature>
<protein>
    <recommendedName>
        <fullName evidence="4">DUF1453 domain-containing protein</fullName>
    </recommendedName>
</protein>
<name>Q39P80_BURL3</name>
<keyword evidence="1" id="KW-0812">Transmembrane</keyword>
<dbReference type="AlphaFoldDB" id="Q39P80"/>
<sequence>MSAGCGASVQVLTMPHFPAYVYVLFCVLVYIGVKRCFVREVRPVRPLLFPVVFVGLGLSSLGHLFPRAGADAYAAAVAMLVVGTAGGWFHARRWRLQFRTGPEGMFVRLPGDASLLVTLLLTFAAETFIHYAIATSRPWAATGAFAALSFAVWGGLVGMPLGRAINVVTRSIRHANGAPEEGGGSALESR</sequence>
<evidence type="ECO:0000313" key="3">
    <source>
        <dbReference type="Proteomes" id="UP000002705"/>
    </source>
</evidence>
<dbReference type="KEGG" id="bur:Bcep18194_C6686"/>
<dbReference type="Proteomes" id="UP000002705">
    <property type="component" value="Chromosome 3"/>
</dbReference>
<evidence type="ECO:0008006" key="4">
    <source>
        <dbReference type="Google" id="ProtNLM"/>
    </source>
</evidence>
<feature type="transmembrane region" description="Helical" evidence="1">
    <location>
        <begin position="72"/>
        <end position="91"/>
    </location>
</feature>
<keyword evidence="1" id="KW-0472">Membrane</keyword>
<feature type="transmembrane region" description="Helical" evidence="1">
    <location>
        <begin position="139"/>
        <end position="161"/>
    </location>
</feature>
<dbReference type="HOGENOM" id="CLU_070004_0_0_4"/>
<keyword evidence="1" id="KW-1133">Transmembrane helix</keyword>
<reference evidence="2" key="1">
    <citation type="submission" date="2009-01" db="EMBL/GenBank/DDBJ databases">
        <title>Complete sequence of chromosome 3 of Burkholderia sp. 383.</title>
        <authorList>
            <consortium name="US DOE Joint Genome Institute"/>
            <person name="Copeland A."/>
            <person name="Lucas S."/>
            <person name="Lapidus A."/>
            <person name="Barry K."/>
            <person name="Detter J.C."/>
            <person name="Glavina T."/>
            <person name="Hammon N."/>
            <person name="Israni S."/>
            <person name="Pitluck S."/>
            <person name="Chain P."/>
            <person name="Malfatti S."/>
            <person name="Shin M."/>
            <person name="Vergez L."/>
            <person name="Schmutz J."/>
            <person name="Larimer F."/>
            <person name="Land M."/>
            <person name="Kyrpides N."/>
            <person name="Lykidis A."/>
            <person name="Richardson P."/>
        </authorList>
    </citation>
    <scope>NUCLEOTIDE SEQUENCE</scope>
    <source>
        <strain evidence="2">383</strain>
    </source>
</reference>
<gene>
    <name evidence="2" type="ordered locus">Bcep18194_C6686</name>
</gene>
<dbReference type="PATRIC" id="fig|482957.22.peg.7201"/>
<evidence type="ECO:0000313" key="2">
    <source>
        <dbReference type="EMBL" id="ABB05736.1"/>
    </source>
</evidence>
<accession>Q39P80</accession>
<feature type="transmembrane region" description="Helical" evidence="1">
    <location>
        <begin position="19"/>
        <end position="38"/>
    </location>
</feature>
<feature type="transmembrane region" description="Helical" evidence="1">
    <location>
        <begin position="112"/>
        <end position="133"/>
    </location>
</feature>